<dbReference type="AlphaFoldDB" id="A0A3M5VGG4"/>
<name>A0A3M5VGG4_PSESX</name>
<accession>A0A3M5VGG4</accession>
<sequence>MKTQLPLYFGLLACLSLAGCQEKTASTPTASQPEWLAVPALPILQSAVFSLADALAPHKNPLVMEQICALAKGETQQENVNHFIQQQGGNAQSIPPQGHPLSLLVNGDRKAQTSACAAYLAISVLSPLSLNGLLVEQASAPLQDKNKPVEKRAPQIDQAKLLASLPGKLAIAQTNADFFALIATELQQRPGLTLEQYRQLSMEMFMGLAADYLLRLKEQTPAPGTEYKVLKLDADQFTFVSSTRTLFEYDFSGLKLQQNGMTWFGEGKLLGKDYFLKVAYLPSTAKQLKNTPTP</sequence>
<dbReference type="RefSeq" id="WP_122300653.1">
    <property type="nucleotide sequence ID" value="NZ_RBUA01000695.1"/>
</dbReference>
<proteinExistence type="predicted"/>
<gene>
    <name evidence="1" type="ORF">ALP29_03796</name>
</gene>
<evidence type="ECO:0000313" key="2">
    <source>
        <dbReference type="Proteomes" id="UP000280395"/>
    </source>
</evidence>
<dbReference type="EMBL" id="RBUA01000695">
    <property type="protein sequence ID" value="RMU56613.1"/>
    <property type="molecule type" value="Genomic_DNA"/>
</dbReference>
<comment type="caution">
    <text evidence="1">The sequence shown here is derived from an EMBL/GenBank/DDBJ whole genome shotgun (WGS) entry which is preliminary data.</text>
</comment>
<dbReference type="PROSITE" id="PS51257">
    <property type="entry name" value="PROKAR_LIPOPROTEIN"/>
    <property type="match status" value="1"/>
</dbReference>
<reference evidence="1 2" key="1">
    <citation type="submission" date="2018-08" db="EMBL/GenBank/DDBJ databases">
        <title>Recombination of ecologically and evolutionarily significant loci maintains genetic cohesion in the Pseudomonas syringae species complex.</title>
        <authorList>
            <person name="Dillon M."/>
            <person name="Thakur S."/>
            <person name="Almeida R.N.D."/>
            <person name="Weir B.S."/>
            <person name="Guttman D.S."/>
        </authorList>
    </citation>
    <scope>NUCLEOTIDE SEQUENCE [LARGE SCALE GENOMIC DNA]</scope>
    <source>
        <strain evidence="1 2">ICMP 14479</strain>
    </source>
</reference>
<dbReference type="Proteomes" id="UP000280395">
    <property type="component" value="Unassembled WGS sequence"/>
</dbReference>
<organism evidence="1 2">
    <name type="scientific">Pseudomonas syringae pv. avii</name>
    <dbReference type="NCBI Taxonomy" id="663959"/>
    <lineage>
        <taxon>Bacteria</taxon>
        <taxon>Pseudomonadati</taxon>
        <taxon>Pseudomonadota</taxon>
        <taxon>Gammaproteobacteria</taxon>
        <taxon>Pseudomonadales</taxon>
        <taxon>Pseudomonadaceae</taxon>
        <taxon>Pseudomonas</taxon>
        <taxon>Pseudomonas syringae</taxon>
    </lineage>
</organism>
<evidence type="ECO:0000313" key="1">
    <source>
        <dbReference type="EMBL" id="RMU56613.1"/>
    </source>
</evidence>
<protein>
    <submittedName>
        <fullName evidence="1">Uncharacterized protein</fullName>
    </submittedName>
</protein>